<dbReference type="CDD" id="cd06170">
    <property type="entry name" value="LuxR_C_like"/>
    <property type="match status" value="1"/>
</dbReference>
<evidence type="ECO:0000256" key="1">
    <source>
        <dbReference type="ARBA" id="ARBA00022741"/>
    </source>
</evidence>
<feature type="domain" description="HTH luxR-type" evidence="4">
    <location>
        <begin position="876"/>
        <end position="941"/>
    </location>
</feature>
<organism evidence="5 6">
    <name type="scientific">Umezawaea endophytica</name>
    <dbReference type="NCBI Taxonomy" id="1654476"/>
    <lineage>
        <taxon>Bacteria</taxon>
        <taxon>Bacillati</taxon>
        <taxon>Actinomycetota</taxon>
        <taxon>Actinomycetes</taxon>
        <taxon>Pseudonocardiales</taxon>
        <taxon>Pseudonocardiaceae</taxon>
        <taxon>Umezawaea</taxon>
    </lineage>
</organism>
<dbReference type="GO" id="GO:0004016">
    <property type="term" value="F:adenylate cyclase activity"/>
    <property type="evidence" value="ECO:0007669"/>
    <property type="project" value="TreeGrafter"/>
</dbReference>
<keyword evidence="2" id="KW-0067">ATP-binding</keyword>
<dbReference type="Pfam" id="PF00196">
    <property type="entry name" value="GerE"/>
    <property type="match status" value="1"/>
</dbReference>
<dbReference type="EMBL" id="JANYMP010000029">
    <property type="protein sequence ID" value="MCS7483126.1"/>
    <property type="molecule type" value="Genomic_DNA"/>
</dbReference>
<comment type="caution">
    <text evidence="5">The sequence shown here is derived from an EMBL/GenBank/DDBJ whole genome shotgun (WGS) entry which is preliminary data.</text>
</comment>
<proteinExistence type="predicted"/>
<evidence type="ECO:0000259" key="4">
    <source>
        <dbReference type="PROSITE" id="PS50043"/>
    </source>
</evidence>
<keyword evidence="1" id="KW-0547">Nucleotide-binding</keyword>
<dbReference type="PRINTS" id="PR00038">
    <property type="entry name" value="HTHLUXR"/>
</dbReference>
<dbReference type="GO" id="GO:0003677">
    <property type="term" value="F:DNA binding"/>
    <property type="evidence" value="ECO:0007669"/>
    <property type="project" value="InterPro"/>
</dbReference>
<feature type="region of interest" description="Disordered" evidence="3">
    <location>
        <begin position="941"/>
        <end position="962"/>
    </location>
</feature>
<dbReference type="SMART" id="SM00421">
    <property type="entry name" value="HTH_LUXR"/>
    <property type="match status" value="1"/>
</dbReference>
<evidence type="ECO:0000313" key="6">
    <source>
        <dbReference type="Proteomes" id="UP001141259"/>
    </source>
</evidence>
<dbReference type="PROSITE" id="PS00622">
    <property type="entry name" value="HTH_LUXR_1"/>
    <property type="match status" value="1"/>
</dbReference>
<keyword evidence="6" id="KW-1185">Reference proteome</keyword>
<dbReference type="Gene3D" id="1.10.10.10">
    <property type="entry name" value="Winged helix-like DNA-binding domain superfamily/Winged helix DNA-binding domain"/>
    <property type="match status" value="1"/>
</dbReference>
<protein>
    <submittedName>
        <fullName evidence="5">AAA family ATPase</fullName>
    </submittedName>
</protein>
<dbReference type="GO" id="GO:0005737">
    <property type="term" value="C:cytoplasm"/>
    <property type="evidence" value="ECO:0007669"/>
    <property type="project" value="TreeGrafter"/>
</dbReference>
<gene>
    <name evidence="5" type="ORF">NZH93_40310</name>
</gene>
<dbReference type="PANTHER" id="PTHR16305">
    <property type="entry name" value="TESTICULAR SOLUBLE ADENYLYL CYCLASE"/>
    <property type="match status" value="1"/>
</dbReference>
<dbReference type="InterPro" id="IPR036388">
    <property type="entry name" value="WH-like_DNA-bd_sf"/>
</dbReference>
<dbReference type="InterPro" id="IPR041664">
    <property type="entry name" value="AAA_16"/>
</dbReference>
<name>A0A9X2VUC1_9PSEU</name>
<dbReference type="InterPro" id="IPR000792">
    <property type="entry name" value="Tscrpt_reg_LuxR_C"/>
</dbReference>
<dbReference type="GO" id="GO:0005524">
    <property type="term" value="F:ATP binding"/>
    <property type="evidence" value="ECO:0007669"/>
    <property type="project" value="UniProtKB-KW"/>
</dbReference>
<dbReference type="PROSITE" id="PS50043">
    <property type="entry name" value="HTH_LUXR_2"/>
    <property type="match status" value="1"/>
</dbReference>
<evidence type="ECO:0000256" key="2">
    <source>
        <dbReference type="ARBA" id="ARBA00022840"/>
    </source>
</evidence>
<accession>A0A9X2VUC1</accession>
<dbReference type="SUPFAM" id="SSF52540">
    <property type="entry name" value="P-loop containing nucleoside triphosphate hydrolases"/>
    <property type="match status" value="1"/>
</dbReference>
<dbReference type="AlphaFoldDB" id="A0A9X2VUC1"/>
<sequence length="962" mass="102514">MFLEREVGLAAVTDAVREARAGNGSLLLVTGAVGAGRTTFLRGLPTLVGRDSADEGIRVMRANGAWLEQDHSLGVVHQLLDPVMVASPEPDRERWLQGTAGACRPLFTYRAFEHDVPESAYATPEALQGLLELVRNLSADLPLLILVDDLQWVDSASLRWLELLSDHLAGTAATVVLALRAGVEPVNHEAVRRLAGSATRVLPLGPLGIASTRVLVHAEFYTSGQDEFVSACQTTSGGNPLFLVSLLASLAARGVPPTAEGAALVRNSRPERLRARFTACLMSLPSAVRDMAKAMSVLGELTDRELLCGLLGITEDACEAALTVLSSLGLLAPGLPHRFCHPVVQDAVEQVMSAAERDHIQLDAALLLHDSGRSVEQTATHLLATTTWGDDRAIAALRSAATAALSRGAPVLAAHCLRRALQVCPPDGAERAALLVDLATAEREFDSNAAIRHVMQALPLLATARERAVAISRIAPFLLVGVSARERNVVERVAADLGDPDALTGQTRDLALRLKGRLSLINEWAVSDLLVEVDALALSDARLDLGTGGERELATALLHSATTRLRLPARVVADMGNRLLAAEPPDYTHVHTLLPMLTPVLLAADAVRWAVPWLDAAMREARLHNSLTAQVGIRCEQALVHLGLGDLRTAKAMATEAWDLADEGWSEGMGTASVTLAAVVLESGDAKLGEAVLERTSRRAGAYPRVGSNAILLLLRGFLLSRTDPCGGLSYVLDCGQLLEDAGWSNPVLHPWRKWAATAYLKFGDLDSARRLADEDYELAVRWGAPAALGAALRWRGMLTGGAEGVELTQRAVDVLAGSENALLRAKALTQLGGMLRADGAPRADQLLRDGRDLATRCGADRLAQRATAHLAGADRRNGGPELTQAELRVARLVVDGRSNREIAGELAVALRTVEKHLTSAYRKLEVSGRAALADALRTADGADREPAPVTLAPGHGWWSRP</sequence>
<dbReference type="Pfam" id="PF13191">
    <property type="entry name" value="AAA_16"/>
    <property type="match status" value="1"/>
</dbReference>
<dbReference type="SUPFAM" id="SSF46894">
    <property type="entry name" value="C-terminal effector domain of the bipartite response regulators"/>
    <property type="match status" value="1"/>
</dbReference>
<dbReference type="PANTHER" id="PTHR16305:SF35">
    <property type="entry name" value="TRANSCRIPTIONAL ACTIVATOR DOMAIN"/>
    <property type="match status" value="1"/>
</dbReference>
<reference evidence="5" key="1">
    <citation type="submission" date="2022-08" db="EMBL/GenBank/DDBJ databases">
        <authorList>
            <person name="Tistechok S."/>
            <person name="Samborskyy M."/>
            <person name="Roman I."/>
        </authorList>
    </citation>
    <scope>NUCLEOTIDE SEQUENCE</scope>
    <source>
        <strain evidence="5">DSM 103496</strain>
    </source>
</reference>
<dbReference type="GO" id="GO:0006355">
    <property type="term" value="P:regulation of DNA-templated transcription"/>
    <property type="evidence" value="ECO:0007669"/>
    <property type="project" value="InterPro"/>
</dbReference>
<dbReference type="Proteomes" id="UP001141259">
    <property type="component" value="Unassembled WGS sequence"/>
</dbReference>
<evidence type="ECO:0000256" key="3">
    <source>
        <dbReference type="SAM" id="MobiDB-lite"/>
    </source>
</evidence>
<dbReference type="InterPro" id="IPR027417">
    <property type="entry name" value="P-loop_NTPase"/>
</dbReference>
<evidence type="ECO:0000313" key="5">
    <source>
        <dbReference type="EMBL" id="MCS7483126.1"/>
    </source>
</evidence>
<dbReference type="RefSeq" id="WP_259628587.1">
    <property type="nucleotide sequence ID" value="NZ_JANYMP010000029.1"/>
</dbReference>
<dbReference type="InterPro" id="IPR016032">
    <property type="entry name" value="Sig_transdc_resp-reg_C-effctor"/>
</dbReference>